<sequence>MLSADELIHLKSKQVQNLLALSDPDLTTDGHAEMALRIGRIHAIVGLDKEELVRSRGILQELLFKPISNRVSGESLSFCASRLTTDLAWQLKAYQNVQDSQQEVLLRVTRLVWEADSYTNFIDDLVEVLSAHDEIAACIIGRPDEHGAFHFEAGAGGRARAGLLEVLTDESQPLSVRADDPHGQSAVGRAWRSGKAERVANYQTDPLVLPWRDLAKREGLRSSVSIPIAAQGHSPMAILVLLSALPGGFIGPHQVAFIELLQTLLGCAAMRLQTQDGKSHAVPVSVRQHWAALVRTDGLEMYYQPLLNLRTWQVGKAEALARLHDGGRVLTPDAFLSSLASDDLLALYTHGLDEALTDRKQWLRDNLDLEISINLPPAALNDIRYFEATSSALAAHACAPTKLTLEVLENESLSLSQGQCAILDRFRGLGVLLAQDDLGSGHSGLARLRELPFDWIKIDRKIVRIDGDGALDVLRFIFQLTHLGHALGKLVLAEGIDTIELVHALSILGVDGAQGYVIARPMEPGRMREWMANQPSWPVAPRSESVLARLARFVLWEERVALISAVPGAGQRLLDALHGRRTDDPAVDEFARSLTEFDDILPSGNGHDAVRHALLRTLLTDGRNSGTYRSAVRQLMTAIGHAASV</sequence>
<evidence type="ECO:0000313" key="2">
    <source>
        <dbReference type="EMBL" id="MFC5431614.1"/>
    </source>
</evidence>
<evidence type="ECO:0000259" key="1">
    <source>
        <dbReference type="PROSITE" id="PS50883"/>
    </source>
</evidence>
<protein>
    <submittedName>
        <fullName evidence="2">EAL domain-containing protein</fullName>
    </submittedName>
</protein>
<dbReference type="InterPro" id="IPR035919">
    <property type="entry name" value="EAL_sf"/>
</dbReference>
<dbReference type="RefSeq" id="WP_377714982.1">
    <property type="nucleotide sequence ID" value="NZ_JBHSMP010000038.1"/>
</dbReference>
<accession>A0ABW0JEN9</accession>
<dbReference type="EMBL" id="JBHSMP010000038">
    <property type="protein sequence ID" value="MFC5431614.1"/>
    <property type="molecule type" value="Genomic_DNA"/>
</dbReference>
<evidence type="ECO:0000313" key="3">
    <source>
        <dbReference type="Proteomes" id="UP001596103"/>
    </source>
</evidence>
<dbReference type="SUPFAM" id="SSF55781">
    <property type="entry name" value="GAF domain-like"/>
    <property type="match status" value="1"/>
</dbReference>
<dbReference type="Gene3D" id="3.20.20.450">
    <property type="entry name" value="EAL domain"/>
    <property type="match status" value="1"/>
</dbReference>
<dbReference type="CDD" id="cd01948">
    <property type="entry name" value="EAL"/>
    <property type="match status" value="1"/>
</dbReference>
<reference evidence="3" key="1">
    <citation type="journal article" date="2019" name="Int. J. Syst. Evol. Microbiol.">
        <title>The Global Catalogue of Microorganisms (GCM) 10K type strain sequencing project: providing services to taxonomists for standard genome sequencing and annotation.</title>
        <authorList>
            <consortium name="The Broad Institute Genomics Platform"/>
            <consortium name="The Broad Institute Genome Sequencing Center for Infectious Disease"/>
            <person name="Wu L."/>
            <person name="Ma J."/>
        </authorList>
    </citation>
    <scope>NUCLEOTIDE SEQUENCE [LARGE SCALE GENOMIC DNA]</scope>
    <source>
        <strain evidence="3">CCUG 56042</strain>
    </source>
</reference>
<dbReference type="SMART" id="SM00052">
    <property type="entry name" value="EAL"/>
    <property type="match status" value="1"/>
</dbReference>
<dbReference type="Proteomes" id="UP001596103">
    <property type="component" value="Unassembled WGS sequence"/>
</dbReference>
<proteinExistence type="predicted"/>
<keyword evidence="3" id="KW-1185">Reference proteome</keyword>
<dbReference type="SMART" id="SM00065">
    <property type="entry name" value="GAF"/>
    <property type="match status" value="1"/>
</dbReference>
<dbReference type="Gene3D" id="3.30.450.40">
    <property type="match status" value="1"/>
</dbReference>
<name>A0ABW0JEN9_9BURK</name>
<dbReference type="InterPro" id="IPR050706">
    <property type="entry name" value="Cyclic-di-GMP_PDE-like"/>
</dbReference>
<gene>
    <name evidence="2" type="ORF">ACFPTO_22825</name>
</gene>
<dbReference type="PANTHER" id="PTHR33121">
    <property type="entry name" value="CYCLIC DI-GMP PHOSPHODIESTERASE PDEF"/>
    <property type="match status" value="1"/>
</dbReference>
<dbReference type="PROSITE" id="PS50883">
    <property type="entry name" value="EAL"/>
    <property type="match status" value="1"/>
</dbReference>
<dbReference type="Pfam" id="PF13185">
    <property type="entry name" value="GAF_2"/>
    <property type="match status" value="1"/>
</dbReference>
<dbReference type="PANTHER" id="PTHR33121:SF79">
    <property type="entry name" value="CYCLIC DI-GMP PHOSPHODIESTERASE PDED-RELATED"/>
    <property type="match status" value="1"/>
</dbReference>
<dbReference type="Pfam" id="PF00563">
    <property type="entry name" value="EAL"/>
    <property type="match status" value="1"/>
</dbReference>
<dbReference type="InterPro" id="IPR029016">
    <property type="entry name" value="GAF-like_dom_sf"/>
</dbReference>
<feature type="domain" description="EAL" evidence="1">
    <location>
        <begin position="283"/>
        <end position="535"/>
    </location>
</feature>
<dbReference type="SUPFAM" id="SSF141868">
    <property type="entry name" value="EAL domain-like"/>
    <property type="match status" value="1"/>
</dbReference>
<dbReference type="InterPro" id="IPR003018">
    <property type="entry name" value="GAF"/>
</dbReference>
<dbReference type="InterPro" id="IPR001633">
    <property type="entry name" value="EAL_dom"/>
</dbReference>
<comment type="caution">
    <text evidence="2">The sequence shown here is derived from an EMBL/GenBank/DDBJ whole genome shotgun (WGS) entry which is preliminary data.</text>
</comment>
<organism evidence="2 3">
    <name type="scientific">Paraburkholderia denitrificans</name>
    <dbReference type="NCBI Taxonomy" id="694025"/>
    <lineage>
        <taxon>Bacteria</taxon>
        <taxon>Pseudomonadati</taxon>
        <taxon>Pseudomonadota</taxon>
        <taxon>Betaproteobacteria</taxon>
        <taxon>Burkholderiales</taxon>
        <taxon>Burkholderiaceae</taxon>
        <taxon>Paraburkholderia</taxon>
    </lineage>
</organism>